<keyword evidence="7" id="KW-0418">Kinase</keyword>
<sequence length="164" mass="17516">MLLPTVSAWIGIGANIGDNPAEAVRGAITALGKAPHCRLQAHSALYRTAAIGGEPQPDYINAVARIETALGPALLLETLLAIEKQFGRVRSTPNAPRTLDLDLLLFSDRQINQHGLIVPHPRMHERAFVLAPLAEIDPDLEIPGRGIVSTLLAAVQDQSISTLS</sequence>
<reference evidence="15" key="1">
    <citation type="journal article" date="2019" name="Int. J. Syst. Evol. Microbiol.">
        <title>The Global Catalogue of Microorganisms (GCM) 10K type strain sequencing project: providing services to taxonomists for standard genome sequencing and annotation.</title>
        <authorList>
            <consortium name="The Broad Institute Genomics Platform"/>
            <consortium name="The Broad Institute Genome Sequencing Center for Infectious Disease"/>
            <person name="Wu L."/>
            <person name="Ma J."/>
        </authorList>
    </citation>
    <scope>NUCLEOTIDE SEQUENCE [LARGE SCALE GENOMIC DNA]</scope>
    <source>
        <strain evidence="15">JCM 18715</strain>
    </source>
</reference>
<evidence type="ECO:0000256" key="3">
    <source>
        <dbReference type="ARBA" id="ARBA00013253"/>
    </source>
</evidence>
<keyword evidence="8" id="KW-0067">ATP-binding</keyword>
<evidence type="ECO:0000313" key="14">
    <source>
        <dbReference type="EMBL" id="GAA5159081.1"/>
    </source>
</evidence>
<dbReference type="SUPFAM" id="SSF55083">
    <property type="entry name" value="6-hydroxymethyl-7,8-dihydropterin pyrophosphokinase, HPPK"/>
    <property type="match status" value="1"/>
</dbReference>
<evidence type="ECO:0000259" key="13">
    <source>
        <dbReference type="Pfam" id="PF01288"/>
    </source>
</evidence>
<dbReference type="InterPro" id="IPR035907">
    <property type="entry name" value="Hppk_sf"/>
</dbReference>
<proteinExistence type="inferred from homology"/>
<name>A0ABP9Q9Z6_9RHOO</name>
<organism evidence="14 15">
    <name type="scientific">Viridibacterium curvum</name>
    <dbReference type="NCBI Taxonomy" id="1101404"/>
    <lineage>
        <taxon>Bacteria</taxon>
        <taxon>Pseudomonadati</taxon>
        <taxon>Pseudomonadota</taxon>
        <taxon>Betaproteobacteria</taxon>
        <taxon>Rhodocyclales</taxon>
        <taxon>Rhodocyclaceae</taxon>
        <taxon>Viridibacterium</taxon>
    </lineage>
</organism>
<evidence type="ECO:0000256" key="6">
    <source>
        <dbReference type="ARBA" id="ARBA00022741"/>
    </source>
</evidence>
<evidence type="ECO:0000256" key="2">
    <source>
        <dbReference type="ARBA" id="ARBA00005810"/>
    </source>
</evidence>
<accession>A0ABP9Q9Z6</accession>
<dbReference type="EC" id="2.7.6.3" evidence="3"/>
<keyword evidence="15" id="KW-1185">Reference proteome</keyword>
<evidence type="ECO:0000256" key="12">
    <source>
        <dbReference type="ARBA" id="ARBA00033413"/>
    </source>
</evidence>
<evidence type="ECO:0000256" key="1">
    <source>
        <dbReference type="ARBA" id="ARBA00005051"/>
    </source>
</evidence>
<dbReference type="PANTHER" id="PTHR43071">
    <property type="entry name" value="2-AMINO-4-HYDROXY-6-HYDROXYMETHYLDIHYDROPTERIDINE PYROPHOSPHOKINASE"/>
    <property type="match status" value="1"/>
</dbReference>
<keyword evidence="9" id="KW-0289">Folate biosynthesis</keyword>
<dbReference type="Proteomes" id="UP001500547">
    <property type="component" value="Unassembled WGS sequence"/>
</dbReference>
<comment type="pathway">
    <text evidence="1">Cofactor biosynthesis; tetrahydrofolate biosynthesis; 2-amino-4-hydroxy-6-hydroxymethyl-7,8-dihydropteridine diphosphate from 7,8-dihydroneopterin triphosphate: step 4/4.</text>
</comment>
<feature type="domain" description="7,8-dihydro-6-hydroxymethylpterin-pyrophosphokinase" evidence="13">
    <location>
        <begin position="10"/>
        <end position="138"/>
    </location>
</feature>
<dbReference type="Gene3D" id="3.30.70.560">
    <property type="entry name" value="7,8-Dihydro-6-hydroxymethylpterin-pyrophosphokinase HPPK"/>
    <property type="match status" value="1"/>
</dbReference>
<keyword evidence="5" id="KW-0808">Transferase</keyword>
<dbReference type="RefSeq" id="WP_345531225.1">
    <property type="nucleotide sequence ID" value="NZ_BAABLD010000002.1"/>
</dbReference>
<evidence type="ECO:0000256" key="4">
    <source>
        <dbReference type="ARBA" id="ARBA00016218"/>
    </source>
</evidence>
<dbReference type="NCBIfam" id="TIGR01498">
    <property type="entry name" value="folK"/>
    <property type="match status" value="1"/>
</dbReference>
<dbReference type="PANTHER" id="PTHR43071:SF1">
    <property type="entry name" value="2-AMINO-4-HYDROXY-6-HYDROXYMETHYLDIHYDROPTERIDINE PYROPHOSPHOKINASE"/>
    <property type="match status" value="1"/>
</dbReference>
<evidence type="ECO:0000256" key="9">
    <source>
        <dbReference type="ARBA" id="ARBA00022909"/>
    </source>
</evidence>
<evidence type="ECO:0000256" key="5">
    <source>
        <dbReference type="ARBA" id="ARBA00022679"/>
    </source>
</evidence>
<evidence type="ECO:0000313" key="15">
    <source>
        <dbReference type="Proteomes" id="UP001500547"/>
    </source>
</evidence>
<evidence type="ECO:0000256" key="10">
    <source>
        <dbReference type="ARBA" id="ARBA00029409"/>
    </source>
</evidence>
<protein>
    <recommendedName>
        <fullName evidence="4">2-amino-4-hydroxy-6-hydroxymethyldihydropteridine pyrophosphokinase</fullName>
        <ecNumber evidence="3">2.7.6.3</ecNumber>
    </recommendedName>
    <alternativeName>
        <fullName evidence="11">6-hydroxymethyl-7,8-dihydropterin pyrophosphokinase</fullName>
    </alternativeName>
    <alternativeName>
        <fullName evidence="12">7,8-dihydro-6-hydroxymethylpterin-pyrophosphokinase</fullName>
    </alternativeName>
</protein>
<evidence type="ECO:0000256" key="7">
    <source>
        <dbReference type="ARBA" id="ARBA00022777"/>
    </source>
</evidence>
<evidence type="ECO:0000256" key="8">
    <source>
        <dbReference type="ARBA" id="ARBA00022840"/>
    </source>
</evidence>
<dbReference type="Pfam" id="PF01288">
    <property type="entry name" value="HPPK"/>
    <property type="match status" value="1"/>
</dbReference>
<comment type="function">
    <text evidence="10">Catalyzes the transfer of pyrophosphate from adenosine triphosphate (ATP) to 6-hydroxymethyl-7,8-dihydropterin, an enzymatic step in folate biosynthesis pathway.</text>
</comment>
<dbReference type="EMBL" id="BAABLD010000002">
    <property type="protein sequence ID" value="GAA5159081.1"/>
    <property type="molecule type" value="Genomic_DNA"/>
</dbReference>
<gene>
    <name evidence="14" type="ORF">GCM10025770_04760</name>
</gene>
<dbReference type="CDD" id="cd00483">
    <property type="entry name" value="HPPK"/>
    <property type="match status" value="1"/>
</dbReference>
<comment type="caution">
    <text evidence="14">The sequence shown here is derived from an EMBL/GenBank/DDBJ whole genome shotgun (WGS) entry which is preliminary data.</text>
</comment>
<dbReference type="InterPro" id="IPR000550">
    <property type="entry name" value="Hppk"/>
</dbReference>
<comment type="similarity">
    <text evidence="2">Belongs to the HPPK family.</text>
</comment>
<evidence type="ECO:0000256" key="11">
    <source>
        <dbReference type="ARBA" id="ARBA00029766"/>
    </source>
</evidence>
<keyword evidence="6" id="KW-0547">Nucleotide-binding</keyword>